<reference evidence="2" key="1">
    <citation type="submission" date="2022-11" db="UniProtKB">
        <authorList>
            <consortium name="WormBaseParasite"/>
        </authorList>
    </citation>
    <scope>IDENTIFICATION</scope>
</reference>
<organism evidence="1 2">
    <name type="scientific">Romanomermis culicivorax</name>
    <name type="common">Nematode worm</name>
    <dbReference type="NCBI Taxonomy" id="13658"/>
    <lineage>
        <taxon>Eukaryota</taxon>
        <taxon>Metazoa</taxon>
        <taxon>Ecdysozoa</taxon>
        <taxon>Nematoda</taxon>
        <taxon>Enoplea</taxon>
        <taxon>Dorylaimia</taxon>
        <taxon>Mermithida</taxon>
        <taxon>Mermithoidea</taxon>
        <taxon>Mermithidae</taxon>
        <taxon>Romanomermis</taxon>
    </lineage>
</organism>
<proteinExistence type="predicted"/>
<evidence type="ECO:0000313" key="2">
    <source>
        <dbReference type="WBParaSite" id="nRc.2.0.1.t23405-RA"/>
    </source>
</evidence>
<dbReference type="AlphaFoldDB" id="A0A915JC87"/>
<protein>
    <submittedName>
        <fullName evidence="2">Uncharacterized protein</fullName>
    </submittedName>
</protein>
<sequence length="53" mass="6138">MQQTLNMNLPLFDESNNNNNLDLLQTSAFQQNIHGRHTVDYTENNTNDTITNE</sequence>
<name>A0A915JC87_ROMCU</name>
<dbReference type="WBParaSite" id="nRc.2.0.1.t23405-RA">
    <property type="protein sequence ID" value="nRc.2.0.1.t23405-RA"/>
    <property type="gene ID" value="nRc.2.0.1.g23405"/>
</dbReference>
<evidence type="ECO:0000313" key="1">
    <source>
        <dbReference type="Proteomes" id="UP000887565"/>
    </source>
</evidence>
<accession>A0A915JC87</accession>
<keyword evidence="1" id="KW-1185">Reference proteome</keyword>
<dbReference type="Proteomes" id="UP000887565">
    <property type="component" value="Unplaced"/>
</dbReference>